<gene>
    <name evidence="3" type="ORF">Q8791_11405</name>
</gene>
<feature type="transmembrane region" description="Helical" evidence="2">
    <location>
        <begin position="15"/>
        <end position="39"/>
    </location>
</feature>
<feature type="transmembrane region" description="Helical" evidence="2">
    <location>
        <begin position="84"/>
        <end position="107"/>
    </location>
</feature>
<protein>
    <submittedName>
        <fullName evidence="3">Uncharacterized protein</fullName>
    </submittedName>
</protein>
<sequence length="314" mass="32803">MDGVLPRAPTGRPRAAAVGAIFTLCLVGAPLMSLFPVGVWDTARALAMSGAGLGVLLLAPVVAGVILLMAWLGTQWLKRAGVNFPAASASLVTATAMVTPVVVAYLAPEATPLPAGSTAGTALVTAAVITPGMGAAMLVRRRPDRRQPGVFPAVLVVAALLTSLPSVSDLGRAEAADERSRARIMSYERPLAVLDHPDWALTQAHEVHDGLRLTYRDRAGDPLHIVTWGATRSEQPDIRDGCELSGTWCRDLDGAVVVHHGDGHPSELRLRLDDGTVASVLPEPGTAGGLPDTSRGLRTERPGERELLAESVTG</sequence>
<feature type="region of interest" description="Disordered" evidence="1">
    <location>
        <begin position="281"/>
        <end position="314"/>
    </location>
</feature>
<dbReference type="EMBL" id="JAUZMY010000009">
    <property type="protein sequence ID" value="MEE2037825.1"/>
    <property type="molecule type" value="Genomic_DNA"/>
</dbReference>
<evidence type="ECO:0000313" key="4">
    <source>
        <dbReference type="Proteomes" id="UP001356095"/>
    </source>
</evidence>
<proteinExistence type="predicted"/>
<keyword evidence="2" id="KW-1133">Transmembrane helix</keyword>
<reference evidence="3 4" key="1">
    <citation type="submission" date="2023-08" db="EMBL/GenBank/DDBJ databases">
        <authorList>
            <person name="Girao M."/>
            <person name="Carvalho M.F."/>
        </authorList>
    </citation>
    <scope>NUCLEOTIDE SEQUENCE [LARGE SCALE GENOMIC DNA]</scope>
    <source>
        <strain evidence="3 4">CT-R113</strain>
    </source>
</reference>
<accession>A0ABU7K6J0</accession>
<evidence type="ECO:0000256" key="2">
    <source>
        <dbReference type="SAM" id="Phobius"/>
    </source>
</evidence>
<evidence type="ECO:0000256" key="1">
    <source>
        <dbReference type="SAM" id="MobiDB-lite"/>
    </source>
</evidence>
<name>A0ABU7K6J0_9ACTN</name>
<comment type="caution">
    <text evidence="3">The sequence shown here is derived from an EMBL/GenBank/DDBJ whole genome shotgun (WGS) entry which is preliminary data.</text>
</comment>
<feature type="compositionally biased region" description="Basic and acidic residues" evidence="1">
    <location>
        <begin position="295"/>
        <end position="308"/>
    </location>
</feature>
<feature type="transmembrane region" description="Helical" evidence="2">
    <location>
        <begin position="51"/>
        <end position="72"/>
    </location>
</feature>
<keyword evidence="2" id="KW-0472">Membrane</keyword>
<evidence type="ECO:0000313" key="3">
    <source>
        <dbReference type="EMBL" id="MEE2037825.1"/>
    </source>
</evidence>
<keyword evidence="2" id="KW-0812">Transmembrane</keyword>
<keyword evidence="4" id="KW-1185">Reference proteome</keyword>
<dbReference type="RefSeq" id="WP_330091612.1">
    <property type="nucleotide sequence ID" value="NZ_JAUZMY010000009.1"/>
</dbReference>
<organism evidence="3 4">
    <name type="scientific">Nocardiopsis codii</name>
    <dbReference type="NCBI Taxonomy" id="3065942"/>
    <lineage>
        <taxon>Bacteria</taxon>
        <taxon>Bacillati</taxon>
        <taxon>Actinomycetota</taxon>
        <taxon>Actinomycetes</taxon>
        <taxon>Streptosporangiales</taxon>
        <taxon>Nocardiopsidaceae</taxon>
        <taxon>Nocardiopsis</taxon>
    </lineage>
</organism>
<feature type="transmembrane region" description="Helical" evidence="2">
    <location>
        <begin position="119"/>
        <end position="138"/>
    </location>
</feature>
<dbReference type="Proteomes" id="UP001356095">
    <property type="component" value="Unassembled WGS sequence"/>
</dbReference>